<dbReference type="EMBL" id="JACEIK010010502">
    <property type="protein sequence ID" value="MCE3215214.1"/>
    <property type="molecule type" value="Genomic_DNA"/>
</dbReference>
<accession>A0ABS8WUD7</accession>
<proteinExistence type="predicted"/>
<keyword evidence="2" id="KW-1185">Reference proteome</keyword>
<sequence length="81" mass="8286">ARVTVAATTIVVVIKECGMVDTVLVVVDDGSSCDVREVIGMVATDNRLAVMLVAGGGDWWLATVMVVDNGIGGSSVDKGGY</sequence>
<feature type="non-terminal residue" evidence="1">
    <location>
        <position position="1"/>
    </location>
</feature>
<organism evidence="1 2">
    <name type="scientific">Datura stramonium</name>
    <name type="common">Jimsonweed</name>
    <name type="synonym">Common thornapple</name>
    <dbReference type="NCBI Taxonomy" id="4076"/>
    <lineage>
        <taxon>Eukaryota</taxon>
        <taxon>Viridiplantae</taxon>
        <taxon>Streptophyta</taxon>
        <taxon>Embryophyta</taxon>
        <taxon>Tracheophyta</taxon>
        <taxon>Spermatophyta</taxon>
        <taxon>Magnoliopsida</taxon>
        <taxon>eudicotyledons</taxon>
        <taxon>Gunneridae</taxon>
        <taxon>Pentapetalae</taxon>
        <taxon>asterids</taxon>
        <taxon>lamiids</taxon>
        <taxon>Solanales</taxon>
        <taxon>Solanaceae</taxon>
        <taxon>Solanoideae</taxon>
        <taxon>Datureae</taxon>
        <taxon>Datura</taxon>
    </lineage>
</organism>
<reference evidence="1 2" key="1">
    <citation type="journal article" date="2021" name="BMC Genomics">
        <title>Datura genome reveals duplications of psychoactive alkaloid biosynthetic genes and high mutation rate following tissue culture.</title>
        <authorList>
            <person name="Rajewski A."/>
            <person name="Carter-House D."/>
            <person name="Stajich J."/>
            <person name="Litt A."/>
        </authorList>
    </citation>
    <scope>NUCLEOTIDE SEQUENCE [LARGE SCALE GENOMIC DNA]</scope>
    <source>
        <strain evidence="1">AR-01</strain>
    </source>
</reference>
<gene>
    <name evidence="1" type="ORF">HAX54_001378</name>
</gene>
<dbReference type="Proteomes" id="UP000823775">
    <property type="component" value="Unassembled WGS sequence"/>
</dbReference>
<protein>
    <submittedName>
        <fullName evidence="1">Uncharacterized protein</fullName>
    </submittedName>
</protein>
<evidence type="ECO:0000313" key="1">
    <source>
        <dbReference type="EMBL" id="MCE3215214.1"/>
    </source>
</evidence>
<comment type="caution">
    <text evidence="1">The sequence shown here is derived from an EMBL/GenBank/DDBJ whole genome shotgun (WGS) entry which is preliminary data.</text>
</comment>
<evidence type="ECO:0000313" key="2">
    <source>
        <dbReference type="Proteomes" id="UP000823775"/>
    </source>
</evidence>
<name>A0ABS8WUD7_DATST</name>